<dbReference type="EMBL" id="FOCD01000002">
    <property type="protein sequence ID" value="SEN54464.1"/>
    <property type="molecule type" value="Genomic_DNA"/>
</dbReference>
<accession>A0AAX2EH72</accession>
<name>A0AAX2EH72_9BACI</name>
<keyword evidence="1" id="KW-0472">Membrane</keyword>
<comment type="caution">
    <text evidence="2">The sequence shown here is derived from an EMBL/GenBank/DDBJ whole genome shotgun (WGS) entry which is preliminary data.</text>
</comment>
<dbReference type="Proteomes" id="UP000199735">
    <property type="component" value="Unassembled WGS sequence"/>
</dbReference>
<keyword evidence="1" id="KW-0812">Transmembrane</keyword>
<evidence type="ECO:0000256" key="1">
    <source>
        <dbReference type="SAM" id="Phobius"/>
    </source>
</evidence>
<feature type="transmembrane region" description="Helical" evidence="1">
    <location>
        <begin position="12"/>
        <end position="28"/>
    </location>
</feature>
<sequence length="33" mass="3567">MKLSIKIKLEISPYAAAGIAAAACFFIIKKIRS</sequence>
<reference evidence="2 3" key="1">
    <citation type="submission" date="2016-10" db="EMBL/GenBank/DDBJ databases">
        <authorList>
            <person name="Varghese N."/>
            <person name="Submissions S."/>
        </authorList>
    </citation>
    <scope>NUCLEOTIDE SEQUENCE [LARGE SCALE GENOMIC DNA]</scope>
    <source>
        <strain evidence="2 3">DSM 21619</strain>
    </source>
</reference>
<gene>
    <name evidence="2" type="ORF">SAMN04489762_2493</name>
</gene>
<protein>
    <recommendedName>
        <fullName evidence="4">Lipoprotein</fullName>
    </recommendedName>
</protein>
<dbReference type="AlphaFoldDB" id="A0AAX2EH72"/>
<dbReference type="PROSITE" id="PS51257">
    <property type="entry name" value="PROKAR_LIPOPROTEIN"/>
    <property type="match status" value="1"/>
</dbReference>
<proteinExistence type="predicted"/>
<organism evidence="2 3">
    <name type="scientific">Terribacillus saccharophilus</name>
    <dbReference type="NCBI Taxonomy" id="361277"/>
    <lineage>
        <taxon>Bacteria</taxon>
        <taxon>Bacillati</taxon>
        <taxon>Bacillota</taxon>
        <taxon>Bacilli</taxon>
        <taxon>Bacillales</taxon>
        <taxon>Bacillaceae</taxon>
        <taxon>Terribacillus</taxon>
    </lineage>
</organism>
<evidence type="ECO:0000313" key="2">
    <source>
        <dbReference type="EMBL" id="SEN54464.1"/>
    </source>
</evidence>
<evidence type="ECO:0000313" key="3">
    <source>
        <dbReference type="Proteomes" id="UP000199735"/>
    </source>
</evidence>
<evidence type="ECO:0008006" key="4">
    <source>
        <dbReference type="Google" id="ProtNLM"/>
    </source>
</evidence>
<keyword evidence="1" id="KW-1133">Transmembrane helix</keyword>